<dbReference type="CDD" id="cd06464">
    <property type="entry name" value="ACD_sHsps-like"/>
    <property type="match status" value="1"/>
</dbReference>
<dbReference type="EMBL" id="JTHE02000003">
    <property type="protein sequence ID" value="NEV70219.1"/>
    <property type="molecule type" value="Genomic_DNA"/>
</dbReference>
<dbReference type="SUPFAM" id="SSF49764">
    <property type="entry name" value="HSP20-like chaperones"/>
    <property type="match status" value="1"/>
</dbReference>
<protein>
    <submittedName>
        <fullName evidence="3">Hsp20/alpha crystallin family protein</fullName>
    </submittedName>
</protein>
<comment type="caution">
    <text evidence="3">The sequence shown here is derived from an EMBL/GenBank/DDBJ whole genome shotgun (WGS) entry which is preliminary data.</text>
</comment>
<sequence length="147" mass="16469">MTLALRQTPFGEFGSLQREMNRLFDSISPFRDDDVTFKGFMPAAELTETDDAIALKVELPGLKPEDVDIQVTEDSVVISGERKSEETTEENGMTRSEFHYGSFRRVIPLSTRIDNSSATADYNDGILKLHLPKAAEERNKVVKISLS</sequence>
<organism evidence="3">
    <name type="scientific">Lyngbya confervoides BDU141951</name>
    <dbReference type="NCBI Taxonomy" id="1574623"/>
    <lineage>
        <taxon>Bacteria</taxon>
        <taxon>Bacillati</taxon>
        <taxon>Cyanobacteriota</taxon>
        <taxon>Cyanophyceae</taxon>
        <taxon>Oscillatoriophycideae</taxon>
        <taxon>Oscillatoriales</taxon>
        <taxon>Microcoleaceae</taxon>
        <taxon>Lyngbya</taxon>
    </lineage>
</organism>
<dbReference type="InterPro" id="IPR031107">
    <property type="entry name" value="Small_HSP"/>
</dbReference>
<accession>A0A0C1UUQ8</accession>
<dbReference type="Gene3D" id="2.60.40.790">
    <property type="match status" value="1"/>
</dbReference>
<dbReference type="InterPro" id="IPR008978">
    <property type="entry name" value="HSP20-like_chaperone"/>
</dbReference>
<dbReference type="PANTHER" id="PTHR11527">
    <property type="entry name" value="HEAT-SHOCK PROTEIN 20 FAMILY MEMBER"/>
    <property type="match status" value="1"/>
</dbReference>
<comment type="similarity">
    <text evidence="1 2">Belongs to the small heat shock protein (HSP20) family.</text>
</comment>
<reference evidence="3" key="3">
    <citation type="submission" date="2020-02" db="EMBL/GenBank/DDBJ databases">
        <authorList>
            <person name="Sarangi A.N."/>
            <person name="Ghosh S."/>
            <person name="Mukherjee M."/>
            <person name="Tripathy S."/>
        </authorList>
    </citation>
    <scope>NUCLEOTIDE SEQUENCE</scope>
    <source>
        <strain evidence="3">BDU141951</strain>
    </source>
</reference>
<evidence type="ECO:0000313" key="3">
    <source>
        <dbReference type="EMBL" id="NEV70219.1"/>
    </source>
</evidence>
<evidence type="ECO:0000256" key="2">
    <source>
        <dbReference type="RuleBase" id="RU003616"/>
    </source>
</evidence>
<dbReference type="PROSITE" id="PS01031">
    <property type="entry name" value="SHSP"/>
    <property type="match status" value="1"/>
</dbReference>
<dbReference type="AlphaFoldDB" id="A0A0C1UUQ8"/>
<reference evidence="3" key="1">
    <citation type="submission" date="2014-11" db="EMBL/GenBank/DDBJ databases">
        <authorList>
            <person name="Malar M.C."/>
            <person name="Sen D."/>
            <person name="Tripathy S."/>
        </authorList>
    </citation>
    <scope>NUCLEOTIDE SEQUENCE</scope>
    <source>
        <strain evidence="3">BDU141951</strain>
    </source>
</reference>
<dbReference type="InterPro" id="IPR002068">
    <property type="entry name" value="A-crystallin/Hsp20_dom"/>
</dbReference>
<proteinExistence type="inferred from homology"/>
<evidence type="ECO:0000256" key="1">
    <source>
        <dbReference type="PROSITE-ProRule" id="PRU00285"/>
    </source>
</evidence>
<dbReference type="Pfam" id="PF00011">
    <property type="entry name" value="HSP20"/>
    <property type="match status" value="1"/>
</dbReference>
<gene>
    <name evidence="3" type="ORF">QQ91_024325</name>
</gene>
<reference evidence="3" key="2">
    <citation type="journal article" date="2015" name="Genome Announc.">
        <title>Draft Genome Sequence of Filamentous Marine Cyanobacterium Lyngbya confervoides Strain BDU141951.</title>
        <authorList>
            <person name="Chandrababunaidu M.M."/>
            <person name="Sen D."/>
            <person name="Tripathy S."/>
        </authorList>
    </citation>
    <scope>NUCLEOTIDE SEQUENCE</scope>
    <source>
        <strain evidence="3">BDU141951</strain>
    </source>
</reference>
<name>A0A0C1UUQ8_9CYAN</name>